<gene>
    <name evidence="1" type="ORF">OXX778_LOCUS6536</name>
</gene>
<evidence type="ECO:0000313" key="2">
    <source>
        <dbReference type="Proteomes" id="UP000663879"/>
    </source>
</evidence>
<keyword evidence="2" id="KW-1185">Reference proteome</keyword>
<dbReference type="Proteomes" id="UP000663879">
    <property type="component" value="Unassembled WGS sequence"/>
</dbReference>
<comment type="caution">
    <text evidence="1">The sequence shown here is derived from an EMBL/GenBank/DDBJ whole genome shotgun (WGS) entry which is preliminary data.</text>
</comment>
<evidence type="ECO:0000313" key="1">
    <source>
        <dbReference type="EMBL" id="CAF0802359.1"/>
    </source>
</evidence>
<organism evidence="1 2">
    <name type="scientific">Brachionus calyciflorus</name>
    <dbReference type="NCBI Taxonomy" id="104777"/>
    <lineage>
        <taxon>Eukaryota</taxon>
        <taxon>Metazoa</taxon>
        <taxon>Spiralia</taxon>
        <taxon>Gnathifera</taxon>
        <taxon>Rotifera</taxon>
        <taxon>Eurotatoria</taxon>
        <taxon>Monogononta</taxon>
        <taxon>Pseudotrocha</taxon>
        <taxon>Ploima</taxon>
        <taxon>Brachionidae</taxon>
        <taxon>Brachionus</taxon>
    </lineage>
</organism>
<sequence length="74" mass="8858">MNQIDFQCEIVSNLKNDQILYPRKGQCSIEILQHDILNLKMYNTKDLNFFDENYEHCVSTHENVNFLKNVKDHL</sequence>
<dbReference type="AlphaFoldDB" id="A0A813SV90"/>
<dbReference type="EMBL" id="CAJNOC010000782">
    <property type="protein sequence ID" value="CAF0802359.1"/>
    <property type="molecule type" value="Genomic_DNA"/>
</dbReference>
<reference evidence="1" key="1">
    <citation type="submission" date="2021-02" db="EMBL/GenBank/DDBJ databases">
        <authorList>
            <person name="Nowell W R."/>
        </authorList>
    </citation>
    <scope>NUCLEOTIDE SEQUENCE</scope>
    <source>
        <strain evidence="1">Ploen Becks lab</strain>
    </source>
</reference>
<accession>A0A813SV90</accession>
<proteinExistence type="predicted"/>
<name>A0A813SV90_9BILA</name>
<protein>
    <submittedName>
        <fullName evidence="1">Uncharacterized protein</fullName>
    </submittedName>
</protein>